<gene>
    <name evidence="8" type="primary">LOC118407143</name>
</gene>
<dbReference type="SUPFAM" id="SSF56112">
    <property type="entry name" value="Protein kinase-like (PK-like)"/>
    <property type="match status" value="1"/>
</dbReference>
<evidence type="ECO:0000313" key="8">
    <source>
        <dbReference type="RefSeq" id="XP_035663455.1"/>
    </source>
</evidence>
<accession>A0A9J7HS46</accession>
<dbReference type="Proteomes" id="UP000001554">
    <property type="component" value="Chromosome 19"/>
</dbReference>
<evidence type="ECO:0000256" key="5">
    <source>
        <dbReference type="SAM" id="SignalP"/>
    </source>
</evidence>
<evidence type="ECO:0000256" key="3">
    <source>
        <dbReference type="ARBA" id="ARBA00022525"/>
    </source>
</evidence>
<dbReference type="Pfam" id="PF12260">
    <property type="entry name" value="PIP49_C"/>
    <property type="match status" value="1"/>
</dbReference>
<evidence type="ECO:0000256" key="4">
    <source>
        <dbReference type="ARBA" id="ARBA00022729"/>
    </source>
</evidence>
<dbReference type="InterPro" id="IPR020519">
    <property type="entry name" value="DIPK2A/B"/>
</dbReference>
<sequence length="440" mass="50342">MTTVWRFCRVLLDRKSTRGKKTLLLGVLLMAAFVYKACHDQMGPAATEDVDMSWAEKEKCPACFGDTYELLHRGNFATVRPESGRSWKKGIVSTGKIGDVQVIAKTLSDAVGWKRYEKFICRSSARPKECNPSSFIIETTLVTDVALKIPFLRGSWRISRPEKSVLPVCLSDRFLKEVKKLYVGKETTEMTNDDLIGRAFLSTSLLINEEAVLLRYFTTKSPTPWPFPKFYGACGRVIVVEHAGRMLDTFIESPWKVRADIAVQLLQLVDTLRQKDPDWILFSLDVTFQNFAVDIRGRVRLIDFDDVLVIDRQTVVNHQEEDGTCNEPCYMDFQKKLFFSDQYQCEDILKYTPMMYANVCARILSDLQKHPEWRKWGQIKEYIDGQNVKWAPTDKGLLHDAPDEIRGPLEGALGQCVEETHPGGRLNAVMTLQKILRMTF</sequence>
<reference evidence="8" key="2">
    <citation type="submission" date="2025-08" db="UniProtKB">
        <authorList>
            <consortium name="RefSeq"/>
        </authorList>
    </citation>
    <scope>IDENTIFICATION</scope>
    <source>
        <strain evidence="8">S238N-H82</strain>
        <tissue evidence="8">Testes</tissue>
    </source>
</reference>
<dbReference type="OrthoDB" id="10035316at2759"/>
<feature type="signal peptide" evidence="5">
    <location>
        <begin position="1"/>
        <end position="39"/>
    </location>
</feature>
<keyword evidence="4 5" id="KW-0732">Signal</keyword>
<protein>
    <submittedName>
        <fullName evidence="8">Divergent protein kinase domain 2A-like</fullName>
    </submittedName>
</protein>
<dbReference type="RefSeq" id="XP_035663455.1">
    <property type="nucleotide sequence ID" value="XM_035807562.1"/>
</dbReference>
<comment type="similarity">
    <text evidence="2">Belongs to the DIPK family.</text>
</comment>
<dbReference type="PANTHER" id="PTHR32073:SF10">
    <property type="entry name" value="FAM69 PROTEIN-KINASE DOMAIN-CONTAINING PROTEIN"/>
    <property type="match status" value="1"/>
</dbReference>
<evidence type="ECO:0000256" key="2">
    <source>
        <dbReference type="ARBA" id="ARBA00006338"/>
    </source>
</evidence>
<dbReference type="GeneID" id="118407143"/>
<dbReference type="GO" id="GO:0005576">
    <property type="term" value="C:extracellular region"/>
    <property type="evidence" value="ECO:0007669"/>
    <property type="project" value="UniProtKB-SubCell"/>
</dbReference>
<name>A0A9J7HS46_BRAFL</name>
<feature type="domain" description="FAM69 protein-kinase" evidence="6">
    <location>
        <begin position="204"/>
        <end position="418"/>
    </location>
</feature>
<feature type="chain" id="PRO_5039926405" evidence="5">
    <location>
        <begin position="40"/>
        <end position="440"/>
    </location>
</feature>
<dbReference type="PANTHER" id="PTHR32073">
    <property type="entry name" value="GH11358P"/>
    <property type="match status" value="1"/>
</dbReference>
<keyword evidence="3" id="KW-0964">Secreted</keyword>
<proteinExistence type="inferred from homology"/>
<dbReference type="InterPro" id="IPR022049">
    <property type="entry name" value="FAM69_kinase_dom"/>
</dbReference>
<evidence type="ECO:0000256" key="1">
    <source>
        <dbReference type="ARBA" id="ARBA00004613"/>
    </source>
</evidence>
<comment type="subcellular location">
    <subcellularLocation>
        <location evidence="1">Secreted</location>
    </subcellularLocation>
</comment>
<dbReference type="KEGG" id="bfo:118407143"/>
<evidence type="ECO:0000313" key="7">
    <source>
        <dbReference type="Proteomes" id="UP000001554"/>
    </source>
</evidence>
<organism evidence="7 8">
    <name type="scientific">Branchiostoma floridae</name>
    <name type="common">Florida lancelet</name>
    <name type="synonym">Amphioxus</name>
    <dbReference type="NCBI Taxonomy" id="7739"/>
    <lineage>
        <taxon>Eukaryota</taxon>
        <taxon>Metazoa</taxon>
        <taxon>Chordata</taxon>
        <taxon>Cephalochordata</taxon>
        <taxon>Leptocardii</taxon>
        <taxon>Amphioxiformes</taxon>
        <taxon>Branchiostomatidae</taxon>
        <taxon>Branchiostoma</taxon>
    </lineage>
</organism>
<evidence type="ECO:0000259" key="6">
    <source>
        <dbReference type="Pfam" id="PF12260"/>
    </source>
</evidence>
<dbReference type="AlphaFoldDB" id="A0A9J7HS46"/>
<keyword evidence="7" id="KW-1185">Reference proteome</keyword>
<dbReference type="InterPro" id="IPR011009">
    <property type="entry name" value="Kinase-like_dom_sf"/>
</dbReference>
<reference evidence="7" key="1">
    <citation type="journal article" date="2020" name="Nat. Ecol. Evol.">
        <title>Deeply conserved synteny resolves early events in vertebrate evolution.</title>
        <authorList>
            <person name="Simakov O."/>
            <person name="Marletaz F."/>
            <person name="Yue J.X."/>
            <person name="O'Connell B."/>
            <person name="Jenkins J."/>
            <person name="Brandt A."/>
            <person name="Calef R."/>
            <person name="Tung C.H."/>
            <person name="Huang T.K."/>
            <person name="Schmutz J."/>
            <person name="Satoh N."/>
            <person name="Yu J.K."/>
            <person name="Putnam N.H."/>
            <person name="Green R.E."/>
            <person name="Rokhsar D.S."/>
        </authorList>
    </citation>
    <scope>NUCLEOTIDE SEQUENCE [LARGE SCALE GENOMIC DNA]</scope>
    <source>
        <strain evidence="7">S238N-H82</strain>
    </source>
</reference>